<feature type="transmembrane region" description="Helical" evidence="5">
    <location>
        <begin position="13"/>
        <end position="35"/>
    </location>
</feature>
<organism evidence="6 7">
    <name type="scientific">Basidiobolus meristosporus CBS 931.73</name>
    <dbReference type="NCBI Taxonomy" id="1314790"/>
    <lineage>
        <taxon>Eukaryota</taxon>
        <taxon>Fungi</taxon>
        <taxon>Fungi incertae sedis</taxon>
        <taxon>Zoopagomycota</taxon>
        <taxon>Entomophthoromycotina</taxon>
        <taxon>Basidiobolomycetes</taxon>
        <taxon>Basidiobolales</taxon>
        <taxon>Basidiobolaceae</taxon>
        <taxon>Basidiobolus</taxon>
    </lineage>
</organism>
<evidence type="ECO:0000256" key="2">
    <source>
        <dbReference type="ARBA" id="ARBA00022692"/>
    </source>
</evidence>
<dbReference type="STRING" id="1314790.A0A1Y1XST1"/>
<comment type="caution">
    <text evidence="6">The sequence shown here is derived from an EMBL/GenBank/DDBJ whole genome shotgun (WGS) entry which is preliminary data.</text>
</comment>
<evidence type="ECO:0008006" key="8">
    <source>
        <dbReference type="Google" id="ProtNLM"/>
    </source>
</evidence>
<feature type="transmembrane region" description="Helical" evidence="5">
    <location>
        <begin position="120"/>
        <end position="142"/>
    </location>
</feature>
<dbReference type="GO" id="GO:0007189">
    <property type="term" value="P:adenylate cyclase-activating G protein-coupled receptor signaling pathway"/>
    <property type="evidence" value="ECO:0007669"/>
    <property type="project" value="TreeGrafter"/>
</dbReference>
<feature type="transmembrane region" description="Helical" evidence="5">
    <location>
        <begin position="229"/>
        <end position="253"/>
    </location>
</feature>
<sequence>MVSPTQDSFHPKITLLVFGISLMCSTLVIAIFLTIRFQCREIGDRVSLRLIAWLSLSNILVIVFQIWSRSIEPANTTYCTFSAWGLIFSKLVFVFLSCSISLNLQFIFVHRLRKLKRFEFCYVFVSIVGAFILSMVTMPFGITGYTANGDPKCWFHERNTTGPMLWEVGSFLVWMILGLLYCLGSFIWIFIQLSVQRGKLARMLVSAISPQATSLTQHDKLINFTATRILFQVLVAPVSLTIFVVLEILSFFGQEATPDVKFLSLLFVSLQGILLLSVFTFDPALRLAWLQLRKNMARKYFQEADYSITRDEWKRRTISWIIPNAQVLAIETKSSSRPISQSRKRTDLVYWI</sequence>
<evidence type="ECO:0000313" key="6">
    <source>
        <dbReference type="EMBL" id="ORX88364.1"/>
    </source>
</evidence>
<dbReference type="InParanoid" id="A0A1Y1XST1"/>
<feature type="transmembrane region" description="Helical" evidence="5">
    <location>
        <begin position="171"/>
        <end position="193"/>
    </location>
</feature>
<dbReference type="PANTHER" id="PTHR23112">
    <property type="entry name" value="G PROTEIN-COUPLED RECEPTOR 157-RELATED"/>
    <property type="match status" value="1"/>
</dbReference>
<keyword evidence="4 5" id="KW-0472">Membrane</keyword>
<evidence type="ECO:0000256" key="3">
    <source>
        <dbReference type="ARBA" id="ARBA00022989"/>
    </source>
</evidence>
<dbReference type="Gene3D" id="1.20.1070.10">
    <property type="entry name" value="Rhodopsin 7-helix transmembrane proteins"/>
    <property type="match status" value="1"/>
</dbReference>
<evidence type="ECO:0000313" key="7">
    <source>
        <dbReference type="Proteomes" id="UP000193498"/>
    </source>
</evidence>
<dbReference type="GO" id="GO:0005886">
    <property type="term" value="C:plasma membrane"/>
    <property type="evidence" value="ECO:0007669"/>
    <property type="project" value="TreeGrafter"/>
</dbReference>
<evidence type="ECO:0000256" key="4">
    <source>
        <dbReference type="ARBA" id="ARBA00023136"/>
    </source>
</evidence>
<dbReference type="OrthoDB" id="2161294at2759"/>
<feature type="transmembrane region" description="Helical" evidence="5">
    <location>
        <begin position="87"/>
        <end position="108"/>
    </location>
</feature>
<dbReference type="EMBL" id="MCFE01000534">
    <property type="protein sequence ID" value="ORX88364.1"/>
    <property type="molecule type" value="Genomic_DNA"/>
</dbReference>
<proteinExistence type="predicted"/>
<name>A0A1Y1XST1_9FUNG</name>
<dbReference type="PANTHER" id="PTHR23112:SF0">
    <property type="entry name" value="TRANSMEMBRANE PROTEIN 116"/>
    <property type="match status" value="1"/>
</dbReference>
<protein>
    <recommendedName>
        <fullName evidence="8">G-protein coupled receptors family 2 profile 2 domain-containing protein</fullName>
    </recommendedName>
</protein>
<feature type="transmembrane region" description="Helical" evidence="5">
    <location>
        <begin position="265"/>
        <end position="289"/>
    </location>
</feature>
<reference evidence="6 7" key="1">
    <citation type="submission" date="2016-07" db="EMBL/GenBank/DDBJ databases">
        <title>Pervasive Adenine N6-methylation of Active Genes in Fungi.</title>
        <authorList>
            <consortium name="DOE Joint Genome Institute"/>
            <person name="Mondo S.J."/>
            <person name="Dannebaum R.O."/>
            <person name="Kuo R.C."/>
            <person name="Labutti K."/>
            <person name="Haridas S."/>
            <person name="Kuo A."/>
            <person name="Salamov A."/>
            <person name="Ahrendt S.R."/>
            <person name="Lipzen A."/>
            <person name="Sullivan W."/>
            <person name="Andreopoulos W.B."/>
            <person name="Clum A."/>
            <person name="Lindquist E."/>
            <person name="Daum C."/>
            <person name="Ramamoorthy G.K."/>
            <person name="Gryganskyi A."/>
            <person name="Culley D."/>
            <person name="Magnuson J.K."/>
            <person name="James T.Y."/>
            <person name="O'Malley M.A."/>
            <person name="Stajich J.E."/>
            <person name="Spatafora J.W."/>
            <person name="Visel A."/>
            <person name="Grigoriev I.V."/>
        </authorList>
    </citation>
    <scope>NUCLEOTIDE SEQUENCE [LARGE SCALE GENOMIC DNA]</scope>
    <source>
        <strain evidence="6 7">CBS 931.73</strain>
    </source>
</reference>
<comment type="subcellular location">
    <subcellularLocation>
        <location evidence="1">Membrane</location>
        <topology evidence="1">Multi-pass membrane protein</topology>
    </subcellularLocation>
</comment>
<evidence type="ECO:0000256" key="1">
    <source>
        <dbReference type="ARBA" id="ARBA00004141"/>
    </source>
</evidence>
<accession>A0A1Y1XST1</accession>
<feature type="transmembrane region" description="Helical" evidence="5">
    <location>
        <begin position="47"/>
        <end position="67"/>
    </location>
</feature>
<dbReference type="GO" id="GO:0004930">
    <property type="term" value="F:G protein-coupled receptor activity"/>
    <property type="evidence" value="ECO:0007669"/>
    <property type="project" value="TreeGrafter"/>
</dbReference>
<dbReference type="AlphaFoldDB" id="A0A1Y1XST1"/>
<dbReference type="Proteomes" id="UP000193498">
    <property type="component" value="Unassembled WGS sequence"/>
</dbReference>
<keyword evidence="7" id="KW-1185">Reference proteome</keyword>
<keyword evidence="2 5" id="KW-0812">Transmembrane</keyword>
<evidence type="ECO:0000256" key="5">
    <source>
        <dbReference type="SAM" id="Phobius"/>
    </source>
</evidence>
<gene>
    <name evidence="6" type="ORF">K493DRAFT_385374</name>
</gene>
<keyword evidence="3 5" id="KW-1133">Transmembrane helix</keyword>